<organism evidence="2">
    <name type="scientific">Geobacillus stearothermophilus</name>
    <name type="common">Bacillus stearothermophilus</name>
    <dbReference type="NCBI Taxonomy" id="1422"/>
    <lineage>
        <taxon>Bacteria</taxon>
        <taxon>Bacillati</taxon>
        <taxon>Bacillota</taxon>
        <taxon>Bacilli</taxon>
        <taxon>Bacillales</taxon>
        <taxon>Anoxybacillaceae</taxon>
        <taxon>Geobacillus</taxon>
    </lineage>
</organism>
<protein>
    <recommendedName>
        <fullName evidence="1">HTH merR-type domain-containing protein</fullName>
    </recommendedName>
</protein>
<name>A0A916KNM9_GEOSE</name>
<feature type="domain" description="HTH merR-type" evidence="1">
    <location>
        <begin position="6"/>
        <end position="75"/>
    </location>
</feature>
<keyword evidence="2" id="KW-0614">Plasmid</keyword>
<dbReference type="InterPro" id="IPR000551">
    <property type="entry name" value="MerR-type_HTH_dom"/>
</dbReference>
<gene>
    <name evidence="2" type="ORF">pGS18_ORF47</name>
</gene>
<dbReference type="Gene3D" id="1.10.1660.10">
    <property type="match status" value="1"/>
</dbReference>
<dbReference type="SUPFAM" id="SSF46955">
    <property type="entry name" value="Putative DNA-binding domain"/>
    <property type="match status" value="1"/>
</dbReference>
<proteinExistence type="predicted"/>
<evidence type="ECO:0000313" key="2">
    <source>
        <dbReference type="EMBL" id="CAP08258.1"/>
    </source>
</evidence>
<accession>A0A916KNM9</accession>
<dbReference type="GO" id="GO:0003677">
    <property type="term" value="F:DNA binding"/>
    <property type="evidence" value="ECO:0007669"/>
    <property type="project" value="InterPro"/>
</dbReference>
<evidence type="ECO:0000259" key="1">
    <source>
        <dbReference type="Pfam" id="PF13411"/>
    </source>
</evidence>
<geneLocation type="plasmid" evidence="2">
    <name>pGS18</name>
</geneLocation>
<dbReference type="EMBL" id="AM886060">
    <property type="protein sequence ID" value="CAP08258.1"/>
    <property type="molecule type" value="Genomic_DNA"/>
</dbReference>
<dbReference type="AlphaFoldDB" id="A0A916KNM9"/>
<sequence length="202" mass="23393">MRMKEYSTKDIANIVGIATPTVRKYAQALEKAGYTFIKNDQGFRIFTDKDIQIFERMKEMSNDTGMPVDRIASMLVSEQKNDASDPIRIESEVATPLENELKMIDESDIGRIDRQYEALLKEIQELKQIVIAQQKYIDERLNTRDELLLQSIRALQEQKRAMIEGTQKQEKVTLEIAATTVDKTTEDKRTKKRGWLSRIFGK</sequence>
<dbReference type="GO" id="GO:0006355">
    <property type="term" value="P:regulation of DNA-templated transcription"/>
    <property type="evidence" value="ECO:0007669"/>
    <property type="project" value="InterPro"/>
</dbReference>
<dbReference type="InterPro" id="IPR009061">
    <property type="entry name" value="DNA-bd_dom_put_sf"/>
</dbReference>
<reference evidence="2" key="1">
    <citation type="journal article" date="2007" name="Ann. Microbiol.">
        <title>Identification and in silico characterization of putative conjugative transfer genes on Geobacillus stearothermophilus plasmids.</title>
        <authorList>
            <person name="Stuknyte M."/>
            <person name="Guglielmetti S."/>
            <person name="Ricci G."/>
            <person name="Mora D."/>
            <person name="Kuisiene N."/>
            <person name="Parini C."/>
            <person name="Citavicius D."/>
        </authorList>
    </citation>
    <scope>NUCLEOTIDE SEQUENCE [LARGE SCALE GENOMIC DNA]</scope>
    <source>
        <strain evidence="2">18</strain>
        <plasmid evidence="2">pGS18</plasmid>
    </source>
</reference>
<dbReference type="Pfam" id="PF13411">
    <property type="entry name" value="MerR_1"/>
    <property type="match status" value="1"/>
</dbReference>
<reference evidence="2" key="2">
    <citation type="journal article" date="2008" name="Extremophiles">
        <title>Complete nucleotide sequence of pGS18, a 62.8-kb plasmid from Geobacillus stearothermophilus strain 18.</title>
        <authorList>
            <person name="Stuknyte M."/>
            <person name="Guglielmetti S."/>
            <person name="Mora D."/>
            <person name="Kuisiene N."/>
            <person name="Parini C."/>
            <person name="Citavicius D."/>
        </authorList>
    </citation>
    <scope>NUCLEOTIDE SEQUENCE [LARGE SCALE GENOMIC DNA]</scope>
    <source>
        <strain evidence="2">18</strain>
    </source>
</reference>